<feature type="compositionally biased region" description="Basic and acidic residues" evidence="1">
    <location>
        <begin position="155"/>
        <end position="164"/>
    </location>
</feature>
<dbReference type="EMBL" id="NBCO01000100">
    <property type="protein sequence ID" value="ORC82033.1"/>
    <property type="molecule type" value="Genomic_DNA"/>
</dbReference>
<feature type="compositionally biased region" description="Basic and acidic residues" evidence="1">
    <location>
        <begin position="74"/>
        <end position="92"/>
    </location>
</feature>
<feature type="compositionally biased region" description="Polar residues" evidence="1">
    <location>
        <begin position="165"/>
        <end position="180"/>
    </location>
</feature>
<gene>
    <name evidence="3" type="ORF">TM35_001001050</name>
</gene>
<feature type="compositionally biased region" description="Low complexity" evidence="1">
    <location>
        <begin position="315"/>
        <end position="324"/>
    </location>
</feature>
<feature type="chain" id="PRO_5012032439" description="Mucin-associated surface protein (MASP)" evidence="2">
    <location>
        <begin position="29"/>
        <end position="365"/>
    </location>
</feature>
<feature type="signal peptide" evidence="2">
    <location>
        <begin position="1"/>
        <end position="28"/>
    </location>
</feature>
<feature type="compositionally biased region" description="Low complexity" evidence="1">
    <location>
        <begin position="255"/>
        <end position="264"/>
    </location>
</feature>
<feature type="compositionally biased region" description="Acidic residues" evidence="1">
    <location>
        <begin position="59"/>
        <end position="73"/>
    </location>
</feature>
<feature type="compositionally biased region" description="Polar residues" evidence="1">
    <location>
        <begin position="265"/>
        <end position="280"/>
    </location>
</feature>
<evidence type="ECO:0000256" key="2">
    <source>
        <dbReference type="SAM" id="SignalP"/>
    </source>
</evidence>
<comment type="caution">
    <text evidence="3">The sequence shown here is derived from an EMBL/GenBank/DDBJ whole genome shotgun (WGS) entry which is preliminary data.</text>
</comment>
<feature type="compositionally biased region" description="Basic and acidic residues" evidence="1">
    <location>
        <begin position="125"/>
        <end position="144"/>
    </location>
</feature>
<evidence type="ECO:0000313" key="4">
    <source>
        <dbReference type="Proteomes" id="UP000192257"/>
    </source>
</evidence>
<dbReference type="VEuPathDB" id="TriTrypDB:TM35_001001050"/>
<dbReference type="AlphaFoldDB" id="A0A1X0NF05"/>
<name>A0A1X0NF05_9TRYP</name>
<dbReference type="RefSeq" id="XP_028877109.1">
    <property type="nucleotide sequence ID" value="XM_029031597.1"/>
</dbReference>
<protein>
    <recommendedName>
        <fullName evidence="5">Mucin-associated surface protein (MASP)</fullName>
    </recommendedName>
</protein>
<keyword evidence="2" id="KW-0732">Signal</keyword>
<dbReference type="GeneID" id="39991377"/>
<proteinExistence type="predicted"/>
<evidence type="ECO:0000313" key="3">
    <source>
        <dbReference type="EMBL" id="ORC82033.1"/>
    </source>
</evidence>
<keyword evidence="4" id="KW-1185">Reference proteome</keyword>
<feature type="region of interest" description="Disordered" evidence="1">
    <location>
        <begin position="59"/>
        <end position="339"/>
    </location>
</feature>
<reference evidence="3 4" key="1">
    <citation type="submission" date="2017-03" db="EMBL/GenBank/DDBJ databases">
        <title>An alternative strategy for trypanosome survival in the mammalian bloodstream revealed through genome and transcriptome analysis of the ubiquitous bovine parasite Trypanosoma (Megatrypanum) theileri.</title>
        <authorList>
            <person name="Kelly S."/>
            <person name="Ivens A."/>
            <person name="Mott A."/>
            <person name="O'Neill E."/>
            <person name="Emms D."/>
            <person name="Macleod O."/>
            <person name="Voorheis P."/>
            <person name="Matthews J."/>
            <person name="Matthews K."/>
            <person name="Carrington M."/>
        </authorList>
    </citation>
    <scope>NUCLEOTIDE SEQUENCE [LARGE SCALE GENOMIC DNA]</scope>
    <source>
        <strain evidence="3">Edinburgh</strain>
    </source>
</reference>
<dbReference type="Proteomes" id="UP000192257">
    <property type="component" value="Unassembled WGS sequence"/>
</dbReference>
<feature type="compositionally biased region" description="Low complexity" evidence="1">
    <location>
        <begin position="231"/>
        <end position="242"/>
    </location>
</feature>
<sequence>MTKAVMVRCYLLCLLTLALCCACGLVWADSPKASDALIKPSTVGVPSLVRHAIPADVELIVEGDEEEKEEEEDSPHKTEEREKEKLGKERTPDSPNSKGAGDLGSPGALQPNGTDSSLGAHGHKQLQEKNKVELQEGQTDHRADTQGVAVEEISDPLRAKESRDTLVSSDLNRNEVSSELTEPPAASPHPPVAAPALDTPLPVHDGDRSRVPSGDGPTPAKDESNNGDGGSSQPAKSPSQQQEVRNSHDAQNGETTTATGPAATDSQETSVTPSQNTGDASSSSSSTDKTGTRQDESETAVTKPAEDDSNSENSTTTTTTTTTTLPPELTNNKKGDADNSISISSSVWVRVPLLIVVTLACILVC</sequence>
<accession>A0A1X0NF05</accession>
<organism evidence="3 4">
    <name type="scientific">Trypanosoma theileri</name>
    <dbReference type="NCBI Taxonomy" id="67003"/>
    <lineage>
        <taxon>Eukaryota</taxon>
        <taxon>Discoba</taxon>
        <taxon>Euglenozoa</taxon>
        <taxon>Kinetoplastea</taxon>
        <taxon>Metakinetoplastina</taxon>
        <taxon>Trypanosomatida</taxon>
        <taxon>Trypanosomatidae</taxon>
        <taxon>Trypanosoma</taxon>
    </lineage>
</organism>
<evidence type="ECO:0008006" key="5">
    <source>
        <dbReference type="Google" id="ProtNLM"/>
    </source>
</evidence>
<evidence type="ECO:0000256" key="1">
    <source>
        <dbReference type="SAM" id="MobiDB-lite"/>
    </source>
</evidence>